<evidence type="ECO:0000313" key="7">
    <source>
        <dbReference type="EMBL" id="TRZ04255.1"/>
    </source>
</evidence>
<keyword evidence="5" id="KW-0391">Immunity</keyword>
<dbReference type="InterPro" id="IPR013783">
    <property type="entry name" value="Ig-like_fold"/>
</dbReference>
<dbReference type="AlphaFoldDB" id="A0A553RPZ4"/>
<dbReference type="Pfam" id="PF07686">
    <property type="entry name" value="V-set"/>
    <property type="match status" value="1"/>
</dbReference>
<evidence type="ECO:0000313" key="8">
    <source>
        <dbReference type="Proteomes" id="UP000316079"/>
    </source>
</evidence>
<dbReference type="SUPFAM" id="SSF48726">
    <property type="entry name" value="Immunoglobulin"/>
    <property type="match status" value="1"/>
</dbReference>
<dbReference type="InterPro" id="IPR051287">
    <property type="entry name" value="TCR_variable_region"/>
</dbReference>
<comment type="caution">
    <text evidence="7">The sequence shown here is derived from an EMBL/GenBank/DDBJ whole genome shotgun (WGS) entry which is preliminary data.</text>
</comment>
<keyword evidence="1" id="KW-0732">Signal</keyword>
<keyword evidence="4" id="KW-0393">Immunoglobulin domain</keyword>
<dbReference type="Gene3D" id="2.60.40.10">
    <property type="entry name" value="Immunoglobulins"/>
    <property type="match status" value="1"/>
</dbReference>
<dbReference type="Proteomes" id="UP000316079">
    <property type="component" value="Unassembled WGS sequence"/>
</dbReference>
<dbReference type="OrthoDB" id="9803478at2759"/>
<dbReference type="PANTHER" id="PTHR19367:SF18">
    <property type="entry name" value="T CELL RECEPTOR ALPHA VARIABLE 16"/>
    <property type="match status" value="1"/>
</dbReference>
<dbReference type="GO" id="GO:0002250">
    <property type="term" value="P:adaptive immune response"/>
    <property type="evidence" value="ECO:0007669"/>
    <property type="project" value="UniProtKB-KW"/>
</dbReference>
<gene>
    <name evidence="7" type="ORF">DNTS_029939</name>
</gene>
<dbReference type="PANTHER" id="PTHR19367">
    <property type="entry name" value="T-CELL RECEPTOR ALPHA CHAIN V REGION"/>
    <property type="match status" value="1"/>
</dbReference>
<feature type="domain" description="Ig-like" evidence="6">
    <location>
        <begin position="4"/>
        <end position="119"/>
    </location>
</feature>
<keyword evidence="3" id="KW-0675">Receptor</keyword>
<dbReference type="InterPro" id="IPR013106">
    <property type="entry name" value="Ig_V-set"/>
</dbReference>
<name>A0A553RPZ4_9TELE</name>
<evidence type="ECO:0000256" key="1">
    <source>
        <dbReference type="ARBA" id="ARBA00022729"/>
    </source>
</evidence>
<keyword evidence="5" id="KW-1279">T cell receptor</keyword>
<dbReference type="PROSITE" id="PS50835">
    <property type="entry name" value="IG_LIKE"/>
    <property type="match status" value="1"/>
</dbReference>
<keyword evidence="8" id="KW-1185">Reference proteome</keyword>
<evidence type="ECO:0000256" key="5">
    <source>
        <dbReference type="ARBA" id="ARBA00043266"/>
    </source>
</evidence>
<sequence>MLFPEEAFSEGITPLAPNILVSDAKTVTMSCIYNGSAATDTLLWYRQFPRSRPDFLFLINEADFKQPSSPPVPGVSASVNKEKNRVDLDIASSAVTDSALYYCALQPTVIGNEHTYNKN</sequence>
<reference evidence="7 8" key="1">
    <citation type="journal article" date="2019" name="Sci. Data">
        <title>Hybrid genome assembly and annotation of Danionella translucida.</title>
        <authorList>
            <person name="Kadobianskyi M."/>
            <person name="Schulze L."/>
            <person name="Schuelke M."/>
            <person name="Judkewitz B."/>
        </authorList>
    </citation>
    <scope>NUCLEOTIDE SEQUENCE [LARGE SCALE GENOMIC DNA]</scope>
    <source>
        <strain evidence="7 8">Bolton</strain>
    </source>
</reference>
<dbReference type="SMART" id="SM00406">
    <property type="entry name" value="IGv"/>
    <property type="match status" value="1"/>
</dbReference>
<protein>
    <recommendedName>
        <fullName evidence="6">Ig-like domain-containing protein</fullName>
    </recommendedName>
</protein>
<dbReference type="STRING" id="623744.A0A553RPZ4"/>
<evidence type="ECO:0000259" key="6">
    <source>
        <dbReference type="PROSITE" id="PS50835"/>
    </source>
</evidence>
<dbReference type="InterPro" id="IPR007110">
    <property type="entry name" value="Ig-like_dom"/>
</dbReference>
<accession>A0A553RPZ4</accession>
<dbReference type="EMBL" id="SRMA01000856">
    <property type="protein sequence ID" value="TRZ04255.1"/>
    <property type="molecule type" value="Genomic_DNA"/>
</dbReference>
<evidence type="ECO:0000256" key="4">
    <source>
        <dbReference type="ARBA" id="ARBA00023319"/>
    </source>
</evidence>
<keyword evidence="2" id="KW-1064">Adaptive immunity</keyword>
<dbReference type="GO" id="GO:0042101">
    <property type="term" value="C:T cell receptor complex"/>
    <property type="evidence" value="ECO:0007669"/>
    <property type="project" value="UniProtKB-KW"/>
</dbReference>
<evidence type="ECO:0000256" key="2">
    <source>
        <dbReference type="ARBA" id="ARBA00023130"/>
    </source>
</evidence>
<evidence type="ECO:0000256" key="3">
    <source>
        <dbReference type="ARBA" id="ARBA00023170"/>
    </source>
</evidence>
<dbReference type="InterPro" id="IPR036179">
    <property type="entry name" value="Ig-like_dom_sf"/>
</dbReference>
<organism evidence="7 8">
    <name type="scientific">Danionella cerebrum</name>
    <dbReference type="NCBI Taxonomy" id="2873325"/>
    <lineage>
        <taxon>Eukaryota</taxon>
        <taxon>Metazoa</taxon>
        <taxon>Chordata</taxon>
        <taxon>Craniata</taxon>
        <taxon>Vertebrata</taxon>
        <taxon>Euteleostomi</taxon>
        <taxon>Actinopterygii</taxon>
        <taxon>Neopterygii</taxon>
        <taxon>Teleostei</taxon>
        <taxon>Ostariophysi</taxon>
        <taxon>Cypriniformes</taxon>
        <taxon>Danionidae</taxon>
        <taxon>Danioninae</taxon>
        <taxon>Danionella</taxon>
    </lineage>
</organism>
<proteinExistence type="predicted"/>